<evidence type="ECO:0000313" key="1">
    <source>
        <dbReference type="EMBL" id="PJZ76263.1"/>
    </source>
</evidence>
<reference evidence="1 2" key="1">
    <citation type="submission" date="2017-07" db="EMBL/GenBank/DDBJ databases">
        <title>Leptospira spp. isolated from tropical soils.</title>
        <authorList>
            <person name="Thibeaux R."/>
            <person name="Iraola G."/>
            <person name="Ferres I."/>
            <person name="Bierque E."/>
            <person name="Girault D."/>
            <person name="Soupe-Gilbert M.-E."/>
            <person name="Picardeau M."/>
            <person name="Goarant C."/>
        </authorList>
    </citation>
    <scope>NUCLEOTIDE SEQUENCE [LARGE SCALE GENOMIC DNA]</scope>
    <source>
        <strain evidence="1 2">ES4-C-A1</strain>
    </source>
</reference>
<organism evidence="1 2">
    <name type="scientific">Leptospira neocaledonica</name>
    <dbReference type="NCBI Taxonomy" id="2023192"/>
    <lineage>
        <taxon>Bacteria</taxon>
        <taxon>Pseudomonadati</taxon>
        <taxon>Spirochaetota</taxon>
        <taxon>Spirochaetia</taxon>
        <taxon>Leptospirales</taxon>
        <taxon>Leptospiraceae</taxon>
        <taxon>Leptospira</taxon>
    </lineage>
</organism>
<keyword evidence="2" id="KW-1185">Reference proteome</keyword>
<dbReference type="EMBL" id="NPEA01000008">
    <property type="protein sequence ID" value="PJZ76263.1"/>
    <property type="molecule type" value="Genomic_DNA"/>
</dbReference>
<sequence length="72" mass="8579">MDSKVGGYSHYFHKSPDKENIRTKKSQNDIFYKKKIFFTALFSIPEEKQEISSFWEEAFERLAELLRKIQGS</sequence>
<evidence type="ECO:0000313" key="2">
    <source>
        <dbReference type="Proteomes" id="UP000231843"/>
    </source>
</evidence>
<gene>
    <name evidence="1" type="ORF">CH365_15715</name>
</gene>
<name>A0A2M9ZWD0_9LEPT</name>
<dbReference type="Proteomes" id="UP000231843">
    <property type="component" value="Unassembled WGS sequence"/>
</dbReference>
<dbReference type="OrthoDB" id="332376at2"/>
<protein>
    <submittedName>
        <fullName evidence="1">Uncharacterized protein</fullName>
    </submittedName>
</protein>
<dbReference type="AlphaFoldDB" id="A0A2M9ZWD0"/>
<proteinExistence type="predicted"/>
<comment type="caution">
    <text evidence="1">The sequence shown here is derived from an EMBL/GenBank/DDBJ whole genome shotgun (WGS) entry which is preliminary data.</text>
</comment>
<accession>A0A2M9ZWD0</accession>